<dbReference type="GO" id="GO:0005886">
    <property type="term" value="C:plasma membrane"/>
    <property type="evidence" value="ECO:0007669"/>
    <property type="project" value="UniProtKB-SubCell"/>
</dbReference>
<comment type="function">
    <text evidence="6">Catalyzes the glycosylation of 4,4'-diaponeurosporenoate, i.e. the esterification of glucose at the C1'' position with the carboxyl group of 4,4'-diaponeurosporenic acid, to form glycosyl-4,4'-diaponeurosporenoate. This is a step in the biosynthesis of staphyloxanthin, an orange pigment present in most staphylococci strains.</text>
</comment>
<keyword evidence="5" id="KW-0472">Membrane</keyword>
<dbReference type="AlphaFoldDB" id="A0A4U2YP68"/>
<keyword evidence="2" id="KW-1003">Cell membrane</keyword>
<accession>A0A4U2YP68</accession>
<dbReference type="CDD" id="cd00761">
    <property type="entry name" value="Glyco_tranf_GTA_type"/>
    <property type="match status" value="1"/>
</dbReference>
<evidence type="ECO:0000256" key="3">
    <source>
        <dbReference type="ARBA" id="ARBA00022676"/>
    </source>
</evidence>
<dbReference type="PANTHER" id="PTHR43646">
    <property type="entry name" value="GLYCOSYLTRANSFERASE"/>
    <property type="match status" value="1"/>
</dbReference>
<dbReference type="Proteomes" id="UP000307808">
    <property type="component" value="Unassembled WGS sequence"/>
</dbReference>
<evidence type="ECO:0000259" key="10">
    <source>
        <dbReference type="Pfam" id="PF00535"/>
    </source>
</evidence>
<evidence type="ECO:0000313" key="12">
    <source>
        <dbReference type="Proteomes" id="UP000307808"/>
    </source>
</evidence>
<dbReference type="Gene3D" id="3.90.550.10">
    <property type="entry name" value="Spore Coat Polysaccharide Biosynthesis Protein SpsA, Chain A"/>
    <property type="match status" value="1"/>
</dbReference>
<reference evidence="11 12" key="1">
    <citation type="submission" date="2019-04" db="EMBL/GenBank/DDBJ databases">
        <authorList>
            <person name="Dong K."/>
        </authorList>
    </citation>
    <scope>NUCLEOTIDE SEQUENCE [LARGE SCALE GENOMIC DNA]</scope>
    <source>
        <strain evidence="12">dk3543</strain>
    </source>
</reference>
<feature type="domain" description="Glycosyltransferase 2-like" evidence="10">
    <location>
        <begin position="10"/>
        <end position="162"/>
    </location>
</feature>
<keyword evidence="12" id="KW-1185">Reference proteome</keyword>
<keyword evidence="3" id="KW-0328">Glycosyltransferase</keyword>
<dbReference type="GO" id="GO:0016757">
    <property type="term" value="F:glycosyltransferase activity"/>
    <property type="evidence" value="ECO:0007669"/>
    <property type="project" value="UniProtKB-KW"/>
</dbReference>
<keyword evidence="4 11" id="KW-0808">Transferase</keyword>
<comment type="caution">
    <text evidence="11">The sequence shown here is derived from an EMBL/GenBank/DDBJ whole genome shotgun (WGS) entry which is preliminary data.</text>
</comment>
<proteinExistence type="inferred from homology"/>
<evidence type="ECO:0000256" key="2">
    <source>
        <dbReference type="ARBA" id="ARBA00022475"/>
    </source>
</evidence>
<dbReference type="InterPro" id="IPR001173">
    <property type="entry name" value="Glyco_trans_2-like"/>
</dbReference>
<dbReference type="SUPFAM" id="SSF53448">
    <property type="entry name" value="Nucleotide-diphospho-sugar transferases"/>
    <property type="match status" value="1"/>
</dbReference>
<evidence type="ECO:0000256" key="7">
    <source>
        <dbReference type="ARBA" id="ARBA00037904"/>
    </source>
</evidence>
<organism evidence="11 12">
    <name type="scientific">Nocardioides jishulii</name>
    <dbReference type="NCBI Taxonomy" id="2575440"/>
    <lineage>
        <taxon>Bacteria</taxon>
        <taxon>Bacillati</taxon>
        <taxon>Actinomycetota</taxon>
        <taxon>Actinomycetes</taxon>
        <taxon>Propionibacteriales</taxon>
        <taxon>Nocardioidaceae</taxon>
        <taxon>Nocardioides</taxon>
    </lineage>
</organism>
<dbReference type="EMBL" id="SZPY01000002">
    <property type="protein sequence ID" value="TKI62810.1"/>
    <property type="molecule type" value="Genomic_DNA"/>
</dbReference>
<evidence type="ECO:0000256" key="9">
    <source>
        <dbReference type="ARBA" id="ARBA00040345"/>
    </source>
</evidence>
<name>A0A4U2YP68_9ACTN</name>
<protein>
    <recommendedName>
        <fullName evidence="9">4,4'-diaponeurosporenoate glycosyltransferase</fullName>
    </recommendedName>
</protein>
<comment type="similarity">
    <text evidence="8">Belongs to the glycosyltransferase 2 family. CrtQ subfamily.</text>
</comment>
<gene>
    <name evidence="11" type="ORF">FC770_09880</name>
</gene>
<dbReference type="InterPro" id="IPR029044">
    <property type="entry name" value="Nucleotide-diphossugar_trans"/>
</dbReference>
<evidence type="ECO:0000256" key="6">
    <source>
        <dbReference type="ARBA" id="ARBA00037281"/>
    </source>
</evidence>
<evidence type="ECO:0000256" key="8">
    <source>
        <dbReference type="ARBA" id="ARBA00038120"/>
    </source>
</evidence>
<dbReference type="OrthoDB" id="9797391at2"/>
<evidence type="ECO:0000256" key="5">
    <source>
        <dbReference type="ARBA" id="ARBA00023136"/>
    </source>
</evidence>
<dbReference type="Pfam" id="PF00535">
    <property type="entry name" value="Glycos_transf_2"/>
    <property type="match status" value="1"/>
</dbReference>
<comment type="subcellular location">
    <subcellularLocation>
        <location evidence="1">Cell membrane</location>
    </subcellularLocation>
</comment>
<evidence type="ECO:0000256" key="4">
    <source>
        <dbReference type="ARBA" id="ARBA00022679"/>
    </source>
</evidence>
<evidence type="ECO:0000313" key="11">
    <source>
        <dbReference type="EMBL" id="TKI62810.1"/>
    </source>
</evidence>
<evidence type="ECO:0000256" key="1">
    <source>
        <dbReference type="ARBA" id="ARBA00004236"/>
    </source>
</evidence>
<dbReference type="PANTHER" id="PTHR43646:SF2">
    <property type="entry name" value="GLYCOSYLTRANSFERASE 2-LIKE DOMAIN-CONTAINING PROTEIN"/>
    <property type="match status" value="1"/>
</dbReference>
<sequence>MPTPDSQRVSVVIPVLDDAVELRECLALLARQETPPLEVVVVDNGCSDNSVEVALAAGARVVREERRGIPRAAAAGYDAARGGIVARLDADSRPAPDWTTRLSRAMADETVDAVTGPGRFHDVAWPVRALAGLVYLGAYYALTTLATANTPLWGSSMAIRRSSWQRVRDQVHLDADVHDDMDLSFALGPRATIRYVHGLGVGVSGRSLVGLPQLRRRMDRAFTTLRLNWAISPPWERWQRRLSPGRAGSTPG</sequence>
<comment type="pathway">
    <text evidence="7">Carotenoid biosynthesis; staphyloxanthin biosynthesis; staphyloxanthin from farnesyl diphosphate: step 4/5.</text>
</comment>